<evidence type="ECO:0000256" key="1">
    <source>
        <dbReference type="SAM" id="MobiDB-lite"/>
    </source>
</evidence>
<gene>
    <name evidence="2" type="ORF">WA026_016370</name>
</gene>
<dbReference type="Proteomes" id="UP001431783">
    <property type="component" value="Unassembled WGS sequence"/>
</dbReference>
<keyword evidence="3" id="KW-1185">Reference proteome</keyword>
<proteinExistence type="predicted"/>
<organism evidence="2 3">
    <name type="scientific">Henosepilachna vigintioctopunctata</name>
    <dbReference type="NCBI Taxonomy" id="420089"/>
    <lineage>
        <taxon>Eukaryota</taxon>
        <taxon>Metazoa</taxon>
        <taxon>Ecdysozoa</taxon>
        <taxon>Arthropoda</taxon>
        <taxon>Hexapoda</taxon>
        <taxon>Insecta</taxon>
        <taxon>Pterygota</taxon>
        <taxon>Neoptera</taxon>
        <taxon>Endopterygota</taxon>
        <taxon>Coleoptera</taxon>
        <taxon>Polyphaga</taxon>
        <taxon>Cucujiformia</taxon>
        <taxon>Coccinelloidea</taxon>
        <taxon>Coccinellidae</taxon>
        <taxon>Epilachninae</taxon>
        <taxon>Epilachnini</taxon>
        <taxon>Henosepilachna</taxon>
    </lineage>
</organism>
<dbReference type="EMBL" id="JARQZJ010000069">
    <property type="protein sequence ID" value="KAK9881484.1"/>
    <property type="molecule type" value="Genomic_DNA"/>
</dbReference>
<feature type="compositionally biased region" description="Polar residues" evidence="1">
    <location>
        <begin position="16"/>
        <end position="36"/>
    </location>
</feature>
<accession>A0AAW1UL51</accession>
<comment type="caution">
    <text evidence="2">The sequence shown here is derived from an EMBL/GenBank/DDBJ whole genome shotgun (WGS) entry which is preliminary data.</text>
</comment>
<dbReference type="AlphaFoldDB" id="A0AAW1UL51"/>
<evidence type="ECO:0000313" key="3">
    <source>
        <dbReference type="Proteomes" id="UP001431783"/>
    </source>
</evidence>
<evidence type="ECO:0000313" key="2">
    <source>
        <dbReference type="EMBL" id="KAK9881484.1"/>
    </source>
</evidence>
<name>A0AAW1UL51_9CUCU</name>
<sequence>MLKTGDASKLQIAGTDPSSTSACHSRTSAAGTYHPNTSSLAKKHALEKGSFGKHQFLNHLCSVLRINLCINYIISYVRNERKPLDVWKSSNSYKTDDVPIVDLQLNYILLNVEHILSSDMKNCPS</sequence>
<protein>
    <submittedName>
        <fullName evidence="2">Uncharacterized protein</fullName>
    </submittedName>
</protein>
<reference evidence="2 3" key="1">
    <citation type="submission" date="2023-03" db="EMBL/GenBank/DDBJ databases">
        <title>Genome insight into feeding habits of ladybird beetles.</title>
        <authorList>
            <person name="Li H.-S."/>
            <person name="Huang Y.-H."/>
            <person name="Pang H."/>
        </authorList>
    </citation>
    <scope>NUCLEOTIDE SEQUENCE [LARGE SCALE GENOMIC DNA]</scope>
    <source>
        <strain evidence="2">SYSU_2023b</strain>
        <tissue evidence="2">Whole body</tissue>
    </source>
</reference>
<feature type="region of interest" description="Disordered" evidence="1">
    <location>
        <begin position="1"/>
        <end position="36"/>
    </location>
</feature>